<comment type="caution">
    <text evidence="3">The sequence shown here is derived from an EMBL/GenBank/DDBJ whole genome shotgun (WGS) entry which is preliminary data.</text>
</comment>
<feature type="compositionally biased region" description="Low complexity" evidence="1">
    <location>
        <begin position="32"/>
        <end position="54"/>
    </location>
</feature>
<dbReference type="Proteomes" id="UP000076998">
    <property type="component" value="Unassembled WGS sequence"/>
</dbReference>
<evidence type="ECO:0008006" key="5">
    <source>
        <dbReference type="Google" id="ProtNLM"/>
    </source>
</evidence>
<evidence type="ECO:0000313" key="4">
    <source>
        <dbReference type="Proteomes" id="UP000076998"/>
    </source>
</evidence>
<dbReference type="RefSeq" id="WP_064001890.1">
    <property type="nucleotide sequence ID" value="NZ_LSTV01000001.1"/>
</dbReference>
<sequence>MRSARHGARLAAAVAASGLTVLLATACSPTPGQAGATAAAPAPGASAPAASAPPTIDPADVTCENMLSPETVDAFTATGWTVREDPFVILDLELPDGTACTWGDFSSPTNDDLVLFGWSPISEADADATEAALEAEGWLREDDDAGVIITEDPDAALRVDDQGYGVTYLFGDGWVKVSDTRQGLDLIELG</sequence>
<organism evidence="3 4">
    <name type="scientific">Microbacterium oleivorans</name>
    <dbReference type="NCBI Taxonomy" id="273677"/>
    <lineage>
        <taxon>Bacteria</taxon>
        <taxon>Bacillati</taxon>
        <taxon>Actinomycetota</taxon>
        <taxon>Actinomycetes</taxon>
        <taxon>Micrococcales</taxon>
        <taxon>Microbacteriaceae</taxon>
        <taxon>Microbacterium</taxon>
    </lineage>
</organism>
<proteinExistence type="predicted"/>
<dbReference type="AlphaFoldDB" id="A0A177KE24"/>
<feature type="chain" id="PRO_5038945298" description="Nitrate/sulfonate/bicarbonate ABC transporter periplasmic protein" evidence="2">
    <location>
        <begin position="27"/>
        <end position="190"/>
    </location>
</feature>
<keyword evidence="2" id="KW-0732">Signal</keyword>
<reference evidence="3 4" key="1">
    <citation type="submission" date="2016-02" db="EMBL/GenBank/DDBJ databases">
        <authorList>
            <person name="Wen L."/>
            <person name="He K."/>
            <person name="Yang H."/>
        </authorList>
    </citation>
    <scope>NUCLEOTIDE SEQUENCE [LARGE SCALE GENOMIC DNA]</scope>
    <source>
        <strain evidence="3 4">CD11_3</strain>
    </source>
</reference>
<dbReference type="EMBL" id="LSTV01000001">
    <property type="protein sequence ID" value="OAH51384.1"/>
    <property type="molecule type" value="Genomic_DNA"/>
</dbReference>
<evidence type="ECO:0000313" key="3">
    <source>
        <dbReference type="EMBL" id="OAH51384.1"/>
    </source>
</evidence>
<accession>A0A177KE24</accession>
<gene>
    <name evidence="3" type="ORF">AYL44_03725</name>
</gene>
<protein>
    <recommendedName>
        <fullName evidence="5">Nitrate/sulfonate/bicarbonate ABC transporter periplasmic protein</fullName>
    </recommendedName>
</protein>
<feature type="region of interest" description="Disordered" evidence="1">
    <location>
        <begin position="32"/>
        <end position="56"/>
    </location>
</feature>
<evidence type="ECO:0000256" key="2">
    <source>
        <dbReference type="SAM" id="SignalP"/>
    </source>
</evidence>
<evidence type="ECO:0000256" key="1">
    <source>
        <dbReference type="SAM" id="MobiDB-lite"/>
    </source>
</evidence>
<dbReference type="PROSITE" id="PS51257">
    <property type="entry name" value="PROKAR_LIPOPROTEIN"/>
    <property type="match status" value="1"/>
</dbReference>
<dbReference type="OrthoDB" id="5082740at2"/>
<name>A0A177KE24_9MICO</name>
<feature type="signal peptide" evidence="2">
    <location>
        <begin position="1"/>
        <end position="26"/>
    </location>
</feature>